<gene>
    <name evidence="2" type="ORF">CMQ_7801</name>
</gene>
<dbReference type="EMBL" id="GL629990">
    <property type="protein sequence ID" value="EFW99433.1"/>
    <property type="molecule type" value="Genomic_DNA"/>
</dbReference>
<evidence type="ECO:0000313" key="2">
    <source>
        <dbReference type="EMBL" id="EFW99433.1"/>
    </source>
</evidence>
<dbReference type="GeneID" id="25981386"/>
<dbReference type="eggNOG" id="ENOG502SH68">
    <property type="taxonomic scope" value="Eukaryota"/>
</dbReference>
<protein>
    <recommendedName>
        <fullName evidence="4">C6 zinc finger domain containing protein</fullName>
    </recommendedName>
</protein>
<dbReference type="InParanoid" id="F0XRW3"/>
<evidence type="ECO:0008006" key="4">
    <source>
        <dbReference type="Google" id="ProtNLM"/>
    </source>
</evidence>
<name>F0XRW3_GROCL</name>
<evidence type="ECO:0000313" key="3">
    <source>
        <dbReference type="Proteomes" id="UP000007796"/>
    </source>
</evidence>
<dbReference type="OrthoDB" id="4491390at2759"/>
<feature type="compositionally biased region" description="Polar residues" evidence="1">
    <location>
        <begin position="173"/>
        <end position="183"/>
    </location>
</feature>
<accession>F0XRW3</accession>
<evidence type="ECO:0000256" key="1">
    <source>
        <dbReference type="SAM" id="MobiDB-lite"/>
    </source>
</evidence>
<dbReference type="HOGENOM" id="CLU_031213_0_0_1"/>
<dbReference type="AlphaFoldDB" id="F0XRW3"/>
<feature type="region of interest" description="Disordered" evidence="1">
    <location>
        <begin position="164"/>
        <end position="184"/>
    </location>
</feature>
<dbReference type="Proteomes" id="UP000007796">
    <property type="component" value="Unassembled WGS sequence"/>
</dbReference>
<organism evidence="3">
    <name type="scientific">Grosmannia clavigera (strain kw1407 / UAMH 11150)</name>
    <name type="common">Blue stain fungus</name>
    <name type="synonym">Graphiocladiella clavigera</name>
    <dbReference type="NCBI Taxonomy" id="655863"/>
    <lineage>
        <taxon>Eukaryota</taxon>
        <taxon>Fungi</taxon>
        <taxon>Dikarya</taxon>
        <taxon>Ascomycota</taxon>
        <taxon>Pezizomycotina</taxon>
        <taxon>Sordariomycetes</taxon>
        <taxon>Sordariomycetidae</taxon>
        <taxon>Ophiostomatales</taxon>
        <taxon>Ophiostomataceae</taxon>
        <taxon>Leptographium</taxon>
    </lineage>
</organism>
<keyword evidence="3" id="KW-1185">Reference proteome</keyword>
<sequence>MPRGRIGKVTAARAGRERGKPRRLCLWGLSTAYRVGFVSQRRRASNVGRRATETATETAISKIAEDADRVSSMSPPLLINSDGSETWSETDENSLVKRLAALCSHILTAEDSSPANSRHEQHDRCDHYDPCSEYKHALSPETTCLLSDLCMFIQARLEGRDAPIATGSSSSSANGTFQSSESPESLDMVRHRLAVLANLNKAIEAANPLAFLGIATFAVLEVCDTTFGEWKCHLYGARYVLDYHRCQSMADLHRLARFVPGLLDILARLVWFDICGAIVRGADADADAGLIFEDWHRQVLDHAFFSTIGCPADTCALYVDVARSQIACESVRSCLRVTEQVLKLQTRSERSSGWDVCADVNRCAAALAVLVQVPDSEVLLAESREATAAAVVERLCETLAATSSSSPFYIHMALGAYLAGMHARTDEQCRTVRQYWLNCNLSGISRYPGGLARCEAHWRKAGLLASSVIREMK</sequence>
<dbReference type="RefSeq" id="XP_014168916.1">
    <property type="nucleotide sequence ID" value="XM_014313441.1"/>
</dbReference>
<reference evidence="2 3" key="1">
    <citation type="journal article" date="2011" name="Proc. Natl. Acad. Sci. U.S.A.">
        <title>Genome and transcriptome analyses of the mountain pine beetle-fungal symbiont Grosmannia clavigera, a lodgepole pine pathogen.</title>
        <authorList>
            <person name="DiGuistini S."/>
            <person name="Wang Y."/>
            <person name="Liao N.Y."/>
            <person name="Taylor G."/>
            <person name="Tanguay P."/>
            <person name="Feau N."/>
            <person name="Henrissat B."/>
            <person name="Chan S.K."/>
            <person name="Hesse-Orce U."/>
            <person name="Alamouti S.M."/>
            <person name="Tsui C.K.M."/>
            <person name="Docking R.T."/>
            <person name="Levasseur A."/>
            <person name="Haridas S."/>
            <person name="Robertson G."/>
            <person name="Birol I."/>
            <person name="Holt R.A."/>
            <person name="Marra M.A."/>
            <person name="Hamelin R.C."/>
            <person name="Hirst M."/>
            <person name="Jones S.J.M."/>
            <person name="Bohlmann J."/>
            <person name="Breuil C."/>
        </authorList>
    </citation>
    <scope>NUCLEOTIDE SEQUENCE [LARGE SCALE GENOMIC DNA]</scope>
    <source>
        <strain evidence="3">kw1407 / UAMH 11150</strain>
    </source>
</reference>
<proteinExistence type="predicted"/>